<dbReference type="InterPro" id="IPR005149">
    <property type="entry name" value="Tscrpt_reg_PadR_N"/>
</dbReference>
<sequence length="178" mass="20629">MALPHIILTYLKDDQMTGYDISKSLTQTFSVFWRASHQQIYRELNKLEKKNFVSCVLFPQSGKPDRKVYSITNMGRMQLSDWLDEEFKMPILRDEMTSKMFTADKDNISGVIEDIKYLMEECRSNLDRVEGIRDALIGHILVEDLDIDTKLKMAAFNKVSAHYQSQLDWAHSTLGILA</sequence>
<dbReference type="InterPro" id="IPR018309">
    <property type="entry name" value="Tscrpt_reg_PadR_C"/>
</dbReference>
<proteinExistence type="predicted"/>
<reference evidence="3" key="1">
    <citation type="journal article" date="2012" name="Science">
        <title>Ecological populations of bacteria act as socially cohesive units of antibiotic production and resistance.</title>
        <authorList>
            <person name="Cordero O.X."/>
            <person name="Wildschutte H."/>
            <person name="Kirkup B."/>
            <person name="Proehl S."/>
            <person name="Ngo L."/>
            <person name="Hussain F."/>
            <person name="Le Roux F."/>
            <person name="Mincer T."/>
            <person name="Polz M.F."/>
        </authorList>
    </citation>
    <scope>NUCLEOTIDE SEQUENCE</scope>
    <source>
        <strain evidence="3">9CS106</strain>
    </source>
</reference>
<gene>
    <name evidence="3" type="ORF">A134_23275</name>
</gene>
<dbReference type="Pfam" id="PF10400">
    <property type="entry name" value="Vir_act_alpha_C"/>
    <property type="match status" value="1"/>
</dbReference>
<dbReference type="PANTHER" id="PTHR43252:SF4">
    <property type="entry name" value="TRANSCRIPTIONAL REGULATORY PROTEIN"/>
    <property type="match status" value="1"/>
</dbReference>
<dbReference type="PANTHER" id="PTHR43252">
    <property type="entry name" value="TRANSCRIPTIONAL REGULATOR YQJI"/>
    <property type="match status" value="1"/>
</dbReference>
<reference evidence="3" key="2">
    <citation type="submission" date="2016-06" db="EMBL/GenBank/DDBJ databases">
        <title>Adaptive Radiation by Waves of Gene Transfer Leads to Fine-Scale Resource Partitioning in Marine Microbes.</title>
        <authorList>
            <person name="Hehemann J.-H."/>
            <person name="Arevalo P."/>
            <person name="Datta M.S."/>
            <person name="Yu X."/>
            <person name="Corzett C.H."/>
            <person name="Henschel A."/>
            <person name="Preheim S.P."/>
            <person name="Timberlake S."/>
            <person name="Alm E.J."/>
            <person name="Polz M.F."/>
        </authorList>
    </citation>
    <scope>NUCLEOTIDE SEQUENCE</scope>
    <source>
        <strain evidence="3">9CS106</strain>
    </source>
</reference>
<evidence type="ECO:0008006" key="4">
    <source>
        <dbReference type="Google" id="ProtNLM"/>
    </source>
</evidence>
<dbReference type="Gene3D" id="1.10.10.10">
    <property type="entry name" value="Winged helix-like DNA-binding domain superfamily/Winged helix DNA-binding domain"/>
    <property type="match status" value="1"/>
</dbReference>
<accession>A0A1B1C3A8</accession>
<organism evidence="3">
    <name type="scientific">Vibrio crassostreae 9CS106</name>
    <dbReference type="NCBI Taxonomy" id="1191300"/>
    <lineage>
        <taxon>Bacteria</taxon>
        <taxon>Pseudomonadati</taxon>
        <taxon>Pseudomonadota</taxon>
        <taxon>Gammaproteobacteria</taxon>
        <taxon>Vibrionales</taxon>
        <taxon>Vibrionaceae</taxon>
        <taxon>Vibrio</taxon>
    </lineage>
</organism>
<name>A0A1B1C3A8_9VIBR</name>
<dbReference type="InterPro" id="IPR036390">
    <property type="entry name" value="WH_DNA-bd_sf"/>
</dbReference>
<evidence type="ECO:0000259" key="2">
    <source>
        <dbReference type="Pfam" id="PF10400"/>
    </source>
</evidence>
<dbReference type="SUPFAM" id="SSF46785">
    <property type="entry name" value="Winged helix' DNA-binding domain"/>
    <property type="match status" value="1"/>
</dbReference>
<dbReference type="Pfam" id="PF03551">
    <property type="entry name" value="PadR"/>
    <property type="match status" value="1"/>
</dbReference>
<dbReference type="AlphaFoldDB" id="A0A1B1C3A8"/>
<feature type="domain" description="Transcription regulator PadR N-terminal" evidence="1">
    <location>
        <begin position="7"/>
        <end position="80"/>
    </location>
</feature>
<evidence type="ECO:0000313" key="3">
    <source>
        <dbReference type="EMBL" id="ANP79338.1"/>
    </source>
</evidence>
<dbReference type="InterPro" id="IPR036388">
    <property type="entry name" value="WH-like_DNA-bd_sf"/>
</dbReference>
<dbReference type="EMBL" id="CP016231">
    <property type="protein sequence ID" value="ANP79338.1"/>
    <property type="molecule type" value="Genomic_DNA"/>
</dbReference>
<feature type="domain" description="Transcription regulator PadR C-terminal" evidence="2">
    <location>
        <begin position="92"/>
        <end position="177"/>
    </location>
</feature>
<evidence type="ECO:0000259" key="1">
    <source>
        <dbReference type="Pfam" id="PF03551"/>
    </source>
</evidence>
<protein>
    <recommendedName>
        <fullName evidence="4">Transcriptional regulator</fullName>
    </recommendedName>
</protein>